<evidence type="ECO:0000256" key="4">
    <source>
        <dbReference type="ARBA" id="ARBA00023163"/>
    </source>
</evidence>
<name>A0ABX2IH66_9RHOO</name>
<keyword evidence="4" id="KW-0804">Transcription</keyword>
<keyword evidence="8" id="KW-1185">Reference proteome</keyword>
<reference evidence="7 8" key="1">
    <citation type="submission" date="2020-06" db="EMBL/GenBank/DDBJ databases">
        <title>Draft genome of Uliginosibacterium sp. IMCC34675.</title>
        <authorList>
            <person name="Song J."/>
        </authorList>
    </citation>
    <scope>NUCLEOTIDE SEQUENCE [LARGE SCALE GENOMIC DNA]</scope>
    <source>
        <strain evidence="7 8">IMCC34675</strain>
    </source>
</reference>
<sequence length="169" mass="19021">MLERYHRELLNFLNRQVSDRDTAADLAQESFLRVLSVQGSGQAILDVRALLYRTARNLIVDFHRRDAVRRHEPLDALPEEFHPPAPRHLQPEEVLASQQIIRAYVATIEALPPRCREAFVLSILEGLSHAQIAQHMGVSVSMVEKHVVRAMVACKLCERQLRGAGSGSA</sequence>
<dbReference type="EMBL" id="JABCSC020000001">
    <property type="protein sequence ID" value="NSL53430.1"/>
    <property type="molecule type" value="Genomic_DNA"/>
</dbReference>
<feature type="domain" description="RNA polymerase sigma factor 70 region 4 type 2" evidence="6">
    <location>
        <begin position="103"/>
        <end position="154"/>
    </location>
</feature>
<dbReference type="InterPro" id="IPR036388">
    <property type="entry name" value="WH-like_DNA-bd_sf"/>
</dbReference>
<evidence type="ECO:0000259" key="5">
    <source>
        <dbReference type="Pfam" id="PF04542"/>
    </source>
</evidence>
<evidence type="ECO:0000256" key="3">
    <source>
        <dbReference type="ARBA" id="ARBA00023082"/>
    </source>
</evidence>
<dbReference type="Proteomes" id="UP000778523">
    <property type="component" value="Unassembled WGS sequence"/>
</dbReference>
<keyword evidence="2" id="KW-0805">Transcription regulation</keyword>
<dbReference type="Gene3D" id="1.10.10.10">
    <property type="entry name" value="Winged helix-like DNA-binding domain superfamily/Winged helix DNA-binding domain"/>
    <property type="match status" value="1"/>
</dbReference>
<evidence type="ECO:0000313" key="8">
    <source>
        <dbReference type="Proteomes" id="UP000778523"/>
    </source>
</evidence>
<evidence type="ECO:0000256" key="2">
    <source>
        <dbReference type="ARBA" id="ARBA00023015"/>
    </source>
</evidence>
<feature type="domain" description="RNA polymerase sigma-70 region 2" evidence="5">
    <location>
        <begin position="2"/>
        <end position="66"/>
    </location>
</feature>
<dbReference type="PANTHER" id="PTHR43133:SF63">
    <property type="entry name" value="RNA POLYMERASE SIGMA FACTOR FECI-RELATED"/>
    <property type="match status" value="1"/>
</dbReference>
<dbReference type="NCBIfam" id="TIGR02937">
    <property type="entry name" value="sigma70-ECF"/>
    <property type="match status" value="1"/>
</dbReference>
<dbReference type="InterPro" id="IPR014284">
    <property type="entry name" value="RNA_pol_sigma-70_dom"/>
</dbReference>
<proteinExistence type="inferred from homology"/>
<dbReference type="SUPFAM" id="SSF88946">
    <property type="entry name" value="Sigma2 domain of RNA polymerase sigma factors"/>
    <property type="match status" value="1"/>
</dbReference>
<dbReference type="Pfam" id="PF04542">
    <property type="entry name" value="Sigma70_r2"/>
    <property type="match status" value="1"/>
</dbReference>
<accession>A0ABX2IH66</accession>
<comment type="similarity">
    <text evidence="1">Belongs to the sigma-70 factor family. ECF subfamily.</text>
</comment>
<comment type="caution">
    <text evidence="7">The sequence shown here is derived from an EMBL/GenBank/DDBJ whole genome shotgun (WGS) entry which is preliminary data.</text>
</comment>
<evidence type="ECO:0000256" key="1">
    <source>
        <dbReference type="ARBA" id="ARBA00010641"/>
    </source>
</evidence>
<dbReference type="InterPro" id="IPR007627">
    <property type="entry name" value="RNA_pol_sigma70_r2"/>
</dbReference>
<dbReference type="Gene3D" id="1.10.1740.10">
    <property type="match status" value="1"/>
</dbReference>
<dbReference type="InterPro" id="IPR013325">
    <property type="entry name" value="RNA_pol_sigma_r2"/>
</dbReference>
<organism evidence="7 8">
    <name type="scientific">Uliginosibacterium aquaticum</name>
    <dbReference type="NCBI Taxonomy" id="2731212"/>
    <lineage>
        <taxon>Bacteria</taxon>
        <taxon>Pseudomonadati</taxon>
        <taxon>Pseudomonadota</taxon>
        <taxon>Betaproteobacteria</taxon>
        <taxon>Rhodocyclales</taxon>
        <taxon>Zoogloeaceae</taxon>
        <taxon>Uliginosibacterium</taxon>
    </lineage>
</organism>
<keyword evidence="3" id="KW-0731">Sigma factor</keyword>
<dbReference type="InterPro" id="IPR039425">
    <property type="entry name" value="RNA_pol_sigma-70-like"/>
</dbReference>
<dbReference type="InterPro" id="IPR013324">
    <property type="entry name" value="RNA_pol_sigma_r3/r4-like"/>
</dbReference>
<dbReference type="SUPFAM" id="SSF88659">
    <property type="entry name" value="Sigma3 and sigma4 domains of RNA polymerase sigma factors"/>
    <property type="match status" value="1"/>
</dbReference>
<dbReference type="PANTHER" id="PTHR43133">
    <property type="entry name" value="RNA POLYMERASE ECF-TYPE SIGMA FACTO"/>
    <property type="match status" value="1"/>
</dbReference>
<evidence type="ECO:0000259" key="6">
    <source>
        <dbReference type="Pfam" id="PF08281"/>
    </source>
</evidence>
<gene>
    <name evidence="7" type="ORF">HJ583_000180</name>
</gene>
<evidence type="ECO:0000313" key="7">
    <source>
        <dbReference type="EMBL" id="NSL53430.1"/>
    </source>
</evidence>
<protein>
    <submittedName>
        <fullName evidence="7">Sigma-70 family RNA polymerase sigma factor</fullName>
    </submittedName>
</protein>
<dbReference type="InterPro" id="IPR013249">
    <property type="entry name" value="RNA_pol_sigma70_r4_t2"/>
</dbReference>
<dbReference type="Pfam" id="PF08281">
    <property type="entry name" value="Sigma70_r4_2"/>
    <property type="match status" value="1"/>
</dbReference>